<dbReference type="PROSITE" id="PS51781">
    <property type="entry name" value="SH3B"/>
    <property type="match status" value="1"/>
</dbReference>
<dbReference type="RefSeq" id="WP_090867266.1">
    <property type="nucleotide sequence ID" value="NZ_FOHE01000003.1"/>
</dbReference>
<dbReference type="Pfam" id="PF08239">
    <property type="entry name" value="SH3_3"/>
    <property type="match status" value="1"/>
</dbReference>
<accession>A0A1I0A2R1</accession>
<feature type="domain" description="SH3b" evidence="1">
    <location>
        <begin position="723"/>
        <end position="786"/>
    </location>
</feature>
<organism evidence="2 3">
    <name type="scientific">Oceanobacillus limi</name>
    <dbReference type="NCBI Taxonomy" id="930131"/>
    <lineage>
        <taxon>Bacteria</taxon>
        <taxon>Bacillati</taxon>
        <taxon>Bacillota</taxon>
        <taxon>Bacilli</taxon>
        <taxon>Bacillales</taxon>
        <taxon>Bacillaceae</taxon>
        <taxon>Oceanobacillus</taxon>
    </lineage>
</organism>
<dbReference type="Gene3D" id="2.30.30.40">
    <property type="entry name" value="SH3 Domains"/>
    <property type="match status" value="6"/>
</dbReference>
<dbReference type="EMBL" id="FOHE01000003">
    <property type="protein sequence ID" value="SES87971.1"/>
    <property type="molecule type" value="Genomic_DNA"/>
</dbReference>
<dbReference type="SMART" id="SM00287">
    <property type="entry name" value="SH3b"/>
    <property type="match status" value="5"/>
</dbReference>
<dbReference type="PANTHER" id="PTHR34408">
    <property type="entry name" value="FAMILY PROTEIN, PUTATIVE-RELATED"/>
    <property type="match status" value="1"/>
</dbReference>
<evidence type="ECO:0000313" key="2">
    <source>
        <dbReference type="EMBL" id="SES87971.1"/>
    </source>
</evidence>
<dbReference type="AlphaFoldDB" id="A0A1I0A2R1"/>
<dbReference type="Proteomes" id="UP000198618">
    <property type="component" value="Unassembled WGS sequence"/>
</dbReference>
<dbReference type="InterPro" id="IPR052354">
    <property type="entry name" value="Cell_Wall_Dynamics_Protein"/>
</dbReference>
<dbReference type="InterPro" id="IPR002901">
    <property type="entry name" value="MGlyc_endo_b_GlcNAc-like_dom"/>
</dbReference>
<name>A0A1I0A2R1_9BACI</name>
<dbReference type="SMART" id="SM00047">
    <property type="entry name" value="LYZ2"/>
    <property type="match status" value="1"/>
</dbReference>
<evidence type="ECO:0000259" key="1">
    <source>
        <dbReference type="PROSITE" id="PS51781"/>
    </source>
</evidence>
<dbReference type="OrthoDB" id="9816557at2"/>
<evidence type="ECO:0000313" key="3">
    <source>
        <dbReference type="Proteomes" id="UP000198618"/>
    </source>
</evidence>
<keyword evidence="3" id="KW-1185">Reference proteome</keyword>
<proteinExistence type="predicted"/>
<dbReference type="GO" id="GO:0004040">
    <property type="term" value="F:amidase activity"/>
    <property type="evidence" value="ECO:0007669"/>
    <property type="project" value="InterPro"/>
</dbReference>
<protein>
    <submittedName>
        <fullName evidence="2">Beta-N-acetylglucosaminidase</fullName>
    </submittedName>
</protein>
<dbReference type="InterPro" id="IPR003646">
    <property type="entry name" value="SH3-like_bac-type"/>
</dbReference>
<reference evidence="2 3" key="1">
    <citation type="submission" date="2016-10" db="EMBL/GenBank/DDBJ databases">
        <authorList>
            <person name="de Groot N.N."/>
        </authorList>
    </citation>
    <scope>NUCLEOTIDE SEQUENCE [LARGE SCALE GENOMIC DNA]</scope>
    <source>
        <strain evidence="2 3">IBRC-M 10780</strain>
    </source>
</reference>
<dbReference type="PANTHER" id="PTHR34408:SF1">
    <property type="entry name" value="GLYCOSYL HYDROLASE FAMILY 19 DOMAIN-CONTAINING PROTEIN HI_1415"/>
    <property type="match status" value="1"/>
</dbReference>
<dbReference type="STRING" id="930131.SAMN05216389_10328"/>
<sequence length="855" mass="94429">MNRLYIKKYSIGFVTLSFLLFTAICFFPSGLTAHADTSLSGVALKSPTNVYESTSTSSTVLKDYSKGTVLVYKPYNDSWYSATVKVNGTWKKGYIHKADVEDKVDNPVRLKGVALDNPTAVYSQASSNSKRIKSYSKGSILYYNTFSSDWYEATVYVNGKPVTGYIAKSAVENSIQDQQTKTQLALKNKTSVYSSASTSSKAIKSYSAGSKLKFKTFSSDWYEATVYVNGKKRTGYIHHSHVEPAAQDSSSLKGVAAKKTPIYKEATKDGGIWKSYSKGSVLYYRTFSKNWYQATIYVSGKKKTGYIHKNDVENAVENSKSLQGIGLKDRTIIYTDASTSSKQVKSYPAGTILKYRTFVSGWYEATVYVNGKKKTGYISSSHVEGLLPEEQKSLDARALKSPTRIYSRASKSSSSLKSYKEGSILKVRTLSKNWYEVTVYVNGKKKTGYLAVSDVTTGDITNVTNYDYSLDYMVDQQMKYGGPKADGAGKVKATEDEVAYYVNPANFTKGTQAYYQFLDLTQPAGLKVKEINENILKGKGSLEGTGQAFIDAGKKYNINEAYLIAHTLHETGNGKSTLASGVKVDAKGNVVSDGSKAAHTVYNMYGYGAKDSCPLECGAKYAFDQGWFKPEDAILGGAGKVSENYISRGQDTLYKMKWNPEKPATHQYATHVQWAVIQTKRIAEIYNSLDNYILVYDVPKFTGATKPSSPPDTSGESMTEYPANVFGVTTTESSNLNLRDDPDGDIIGSIPPASKIEVHGTNGTWHKVTYSGKTGWVHGDYVDFLNLLEVTVNKLNVRETPNGTLKSQIDKQLVAGVLDKDNNLIRQDEWYNIYHGNNKYWISGGKDATEYVTVK</sequence>
<gene>
    <name evidence="2" type="ORF">SAMN05216389_10328</name>
</gene>